<dbReference type="GO" id="GO:0005634">
    <property type="term" value="C:nucleus"/>
    <property type="evidence" value="ECO:0007669"/>
    <property type="project" value="TreeGrafter"/>
</dbReference>
<dbReference type="OrthoDB" id="18781at2759"/>
<dbReference type="PROSITE" id="PS51192">
    <property type="entry name" value="HELICASE_ATP_BIND_1"/>
    <property type="match status" value="1"/>
</dbReference>
<dbReference type="Pfam" id="PF00270">
    <property type="entry name" value="DEAD"/>
    <property type="match status" value="1"/>
</dbReference>
<dbReference type="GO" id="GO:0003676">
    <property type="term" value="F:nucleic acid binding"/>
    <property type="evidence" value="ECO:0007669"/>
    <property type="project" value="InterPro"/>
</dbReference>
<dbReference type="GO" id="GO:0043138">
    <property type="term" value="F:3'-5' DNA helicase activity"/>
    <property type="evidence" value="ECO:0007669"/>
    <property type="project" value="TreeGrafter"/>
</dbReference>
<evidence type="ECO:0000313" key="2">
    <source>
        <dbReference type="EMBL" id="OLY81547.1"/>
    </source>
</evidence>
<dbReference type="Gene3D" id="3.40.50.300">
    <property type="entry name" value="P-loop containing nucleotide triphosphate hydrolases"/>
    <property type="match status" value="1"/>
</dbReference>
<evidence type="ECO:0000313" key="3">
    <source>
        <dbReference type="Proteomes" id="UP000187455"/>
    </source>
</evidence>
<reference evidence="2 3" key="1">
    <citation type="journal article" date="2016" name="Mol. Biol. Evol.">
        <title>Genome-Wide Survey of Gut Fungi (Harpellales) Reveals the First Horizontally Transferred Ubiquitin Gene from a Mosquito Host.</title>
        <authorList>
            <person name="Wang Y."/>
            <person name="White M.M."/>
            <person name="Kvist S."/>
            <person name="Moncalvo J.M."/>
        </authorList>
    </citation>
    <scope>NUCLEOTIDE SEQUENCE [LARGE SCALE GENOMIC DNA]</scope>
    <source>
        <strain evidence="2 3">ALG-7-W6</strain>
    </source>
</reference>
<dbReference type="Proteomes" id="UP000187455">
    <property type="component" value="Unassembled WGS sequence"/>
</dbReference>
<dbReference type="SUPFAM" id="SSF52540">
    <property type="entry name" value="P-loop containing nucleoside triphosphate hydrolases"/>
    <property type="match status" value="1"/>
</dbReference>
<dbReference type="InterPro" id="IPR027417">
    <property type="entry name" value="P-loop_NTPase"/>
</dbReference>
<dbReference type="PANTHER" id="PTHR47957:SF3">
    <property type="entry name" value="ATP-DEPENDENT HELICASE HRQ1"/>
    <property type="match status" value="1"/>
</dbReference>
<organism evidence="2 3">
    <name type="scientific">Smittium mucronatum</name>
    <dbReference type="NCBI Taxonomy" id="133383"/>
    <lineage>
        <taxon>Eukaryota</taxon>
        <taxon>Fungi</taxon>
        <taxon>Fungi incertae sedis</taxon>
        <taxon>Zoopagomycota</taxon>
        <taxon>Kickxellomycotina</taxon>
        <taxon>Harpellomycetes</taxon>
        <taxon>Harpellales</taxon>
        <taxon>Legeriomycetaceae</taxon>
        <taxon>Smittium</taxon>
    </lineage>
</organism>
<keyword evidence="2" id="KW-0378">Hydrolase</keyword>
<protein>
    <submittedName>
        <fullName evidence="2">Putative ATP-dependent helicase HRQ1</fullName>
    </submittedName>
</protein>
<comment type="caution">
    <text evidence="2">The sequence shown here is derived from an EMBL/GenBank/DDBJ whole genome shotgun (WGS) entry which is preliminary data.</text>
</comment>
<dbReference type="PANTHER" id="PTHR47957">
    <property type="entry name" value="ATP-DEPENDENT HELICASE HRQ1"/>
    <property type="match status" value="1"/>
</dbReference>
<dbReference type="EMBL" id="LSSL01002356">
    <property type="protein sequence ID" value="OLY81547.1"/>
    <property type="molecule type" value="Genomic_DNA"/>
</dbReference>
<proteinExistence type="predicted"/>
<keyword evidence="2" id="KW-0547">Nucleotide-binding</keyword>
<keyword evidence="2" id="KW-0347">Helicase</keyword>
<dbReference type="GO" id="GO:0036297">
    <property type="term" value="P:interstrand cross-link repair"/>
    <property type="evidence" value="ECO:0007669"/>
    <property type="project" value="TreeGrafter"/>
</dbReference>
<gene>
    <name evidence="2" type="ORF">AYI68_g4346</name>
</gene>
<dbReference type="InterPro" id="IPR011545">
    <property type="entry name" value="DEAD/DEAH_box_helicase_dom"/>
</dbReference>
<dbReference type="InterPro" id="IPR014001">
    <property type="entry name" value="Helicase_ATP-bd"/>
</dbReference>
<evidence type="ECO:0000259" key="1">
    <source>
        <dbReference type="PROSITE" id="PS51192"/>
    </source>
</evidence>
<dbReference type="AlphaFoldDB" id="A0A1R0GXC7"/>
<sequence>MYYFIRSFELLDLVLIKDILGDSFKLERSTSDDSSELAVPKTSFQVENGIKRQKTNVYSPIKDLFRPEQDFDDDIILSLDGFFDSLSTEYKSPENVSKIEKNKAAKSSKKIKSAKTNMASVVIAAVSQFTLKFDDYISNPDSKKSLIDGTISQVLCNKYPDILNMEVKLSTFNSEMSKKPSSSQQSTDLISALKCADYYNDQILSVINVPAQSPIFGELPRISNTAFKDNHYFENSSNLISKSSYLHASKQNMESPQNLKNDAFRLTIAILKDVFKIENFYSHQIKAFDAIANRNSNILISTNTASGKSIIFYFAILMSVLNRIKSQKHSQRRPTAMLVFPFKALSQNQFSVLTKLFSCPLVKENEFGLSIDDIVVDVFDGDTNSDLRRVIPSRVDVLITNPDSLHHSILPNFKKWHRFISNLSLVIVDGNNYFFSL</sequence>
<dbReference type="GO" id="GO:0005524">
    <property type="term" value="F:ATP binding"/>
    <property type="evidence" value="ECO:0007669"/>
    <property type="project" value="InterPro"/>
</dbReference>
<name>A0A1R0GXC7_9FUNG</name>
<accession>A0A1R0GXC7</accession>
<feature type="domain" description="Helicase ATP-binding" evidence="1">
    <location>
        <begin position="289"/>
        <end position="437"/>
    </location>
</feature>
<dbReference type="GO" id="GO:0006289">
    <property type="term" value="P:nucleotide-excision repair"/>
    <property type="evidence" value="ECO:0007669"/>
    <property type="project" value="TreeGrafter"/>
</dbReference>
<keyword evidence="2" id="KW-0067">ATP-binding</keyword>
<keyword evidence="3" id="KW-1185">Reference proteome</keyword>